<feature type="region of interest" description="Disordered" evidence="7">
    <location>
        <begin position="1"/>
        <end position="23"/>
    </location>
</feature>
<dbReference type="Gene3D" id="1.20.1630.10">
    <property type="entry name" value="Formate dehydrogenase/DMSO reductase domain"/>
    <property type="match status" value="1"/>
</dbReference>
<evidence type="ECO:0000313" key="9">
    <source>
        <dbReference type="EMBL" id="GAA4686561.1"/>
    </source>
</evidence>
<comment type="caution">
    <text evidence="9">The sequence shown here is derived from an EMBL/GenBank/DDBJ whole genome shotgun (WGS) entry which is preliminary data.</text>
</comment>
<evidence type="ECO:0000256" key="7">
    <source>
        <dbReference type="SAM" id="MobiDB-lite"/>
    </source>
</evidence>
<evidence type="ECO:0000256" key="3">
    <source>
        <dbReference type="ARBA" id="ARBA00022475"/>
    </source>
</evidence>
<feature type="transmembrane region" description="Helical" evidence="8">
    <location>
        <begin position="53"/>
        <end position="73"/>
    </location>
</feature>
<dbReference type="EMBL" id="BAABIC010000006">
    <property type="protein sequence ID" value="GAA4686561.1"/>
    <property type="molecule type" value="Genomic_DNA"/>
</dbReference>
<dbReference type="RefSeq" id="WP_345380313.1">
    <property type="nucleotide sequence ID" value="NZ_BAABIC010000006.1"/>
</dbReference>
<dbReference type="InterPro" id="IPR005614">
    <property type="entry name" value="NrfD-like"/>
</dbReference>
<feature type="compositionally biased region" description="Basic and acidic residues" evidence="7">
    <location>
        <begin position="315"/>
        <end position="328"/>
    </location>
</feature>
<comment type="similarity">
    <text evidence="2">Belongs to the NrfD family.</text>
</comment>
<protein>
    <submittedName>
        <fullName evidence="9">Polysulfide reductase NrfD</fullName>
    </submittedName>
</protein>
<evidence type="ECO:0000256" key="2">
    <source>
        <dbReference type="ARBA" id="ARBA00008929"/>
    </source>
</evidence>
<evidence type="ECO:0000256" key="5">
    <source>
        <dbReference type="ARBA" id="ARBA00022989"/>
    </source>
</evidence>
<proteinExistence type="inferred from homology"/>
<keyword evidence="10" id="KW-1185">Reference proteome</keyword>
<evidence type="ECO:0000256" key="6">
    <source>
        <dbReference type="ARBA" id="ARBA00023136"/>
    </source>
</evidence>
<feature type="region of interest" description="Disordered" evidence="7">
    <location>
        <begin position="315"/>
        <end position="337"/>
    </location>
</feature>
<keyword evidence="5 8" id="KW-1133">Transmembrane helix</keyword>
<dbReference type="Pfam" id="PF03916">
    <property type="entry name" value="NrfD"/>
    <property type="match status" value="1"/>
</dbReference>
<keyword evidence="3" id="KW-1003">Cell membrane</keyword>
<dbReference type="Proteomes" id="UP001500325">
    <property type="component" value="Unassembled WGS sequence"/>
</dbReference>
<feature type="transmembrane region" description="Helical" evidence="8">
    <location>
        <begin position="123"/>
        <end position="144"/>
    </location>
</feature>
<name>A0ABP8WFH0_9PSEU</name>
<feature type="transmembrane region" description="Helical" evidence="8">
    <location>
        <begin position="85"/>
        <end position="103"/>
    </location>
</feature>
<keyword evidence="4 8" id="KW-0812">Transmembrane</keyword>
<accession>A0ABP8WFH0</accession>
<comment type="subcellular location">
    <subcellularLocation>
        <location evidence="1">Cell membrane</location>
        <topology evidence="1">Multi-pass membrane protein</topology>
    </subcellularLocation>
</comment>
<feature type="transmembrane region" description="Helical" evidence="8">
    <location>
        <begin position="188"/>
        <end position="207"/>
    </location>
</feature>
<sequence>MSAPEHRTAAGTPRRRRGKGGGERLMVPEAEFTSYYGRPILKPPVWKVPDVPAYLYLGGLAGVSAPLAALADLTGWPGLRRLGRLAAAGGATVSVGFLVHDLGRPERFPHMLRVLKVTSPLSVGSWILAPFGALAGATAAAEVLGVAPRPARLSGLAAGALGPALTTYTAVLVADTAVPAWHEGFRELPFVFAGSALASGGGAGLLASGDVTPARRIAVAGAVLELASTAVLERRIGFAAKAYRTGRAGAVLTAARAGTVAGALGALASGFLRGRRGRALGAVSGLLLNAASAATRYGIFEAGMTSARDPEYTVRPQRERLEARREDPANGALAHTW</sequence>
<evidence type="ECO:0000256" key="4">
    <source>
        <dbReference type="ARBA" id="ARBA00022692"/>
    </source>
</evidence>
<reference evidence="10" key="1">
    <citation type="journal article" date="2019" name="Int. J. Syst. Evol. Microbiol.">
        <title>The Global Catalogue of Microorganisms (GCM) 10K type strain sequencing project: providing services to taxonomists for standard genome sequencing and annotation.</title>
        <authorList>
            <consortium name="The Broad Institute Genomics Platform"/>
            <consortium name="The Broad Institute Genome Sequencing Center for Infectious Disease"/>
            <person name="Wu L."/>
            <person name="Ma J."/>
        </authorList>
    </citation>
    <scope>NUCLEOTIDE SEQUENCE [LARGE SCALE GENOMIC DNA]</scope>
    <source>
        <strain evidence="10">JCM 18055</strain>
    </source>
</reference>
<feature type="transmembrane region" description="Helical" evidence="8">
    <location>
        <begin position="156"/>
        <end position="182"/>
    </location>
</feature>
<gene>
    <name evidence="9" type="primary">nrfD_1</name>
    <name evidence="9" type="ORF">GCM10023215_22600</name>
</gene>
<organism evidence="9 10">
    <name type="scientific">Pseudonocardia yuanmonensis</name>
    <dbReference type="NCBI Taxonomy" id="1095914"/>
    <lineage>
        <taxon>Bacteria</taxon>
        <taxon>Bacillati</taxon>
        <taxon>Actinomycetota</taxon>
        <taxon>Actinomycetes</taxon>
        <taxon>Pseudonocardiales</taxon>
        <taxon>Pseudonocardiaceae</taxon>
        <taxon>Pseudonocardia</taxon>
    </lineage>
</organism>
<evidence type="ECO:0000256" key="8">
    <source>
        <dbReference type="SAM" id="Phobius"/>
    </source>
</evidence>
<evidence type="ECO:0000256" key="1">
    <source>
        <dbReference type="ARBA" id="ARBA00004651"/>
    </source>
</evidence>
<keyword evidence="6 8" id="KW-0472">Membrane</keyword>
<evidence type="ECO:0000313" key="10">
    <source>
        <dbReference type="Proteomes" id="UP001500325"/>
    </source>
</evidence>